<dbReference type="Gene3D" id="1.10.10.10">
    <property type="entry name" value="Winged helix-like DNA-binding domain superfamily/Winged helix DNA-binding domain"/>
    <property type="match status" value="1"/>
</dbReference>
<reference evidence="2 3" key="1">
    <citation type="submission" date="2016-10" db="EMBL/GenBank/DDBJ databases">
        <authorList>
            <person name="Varghese N."/>
            <person name="Submissions S."/>
        </authorList>
    </citation>
    <scope>NUCLEOTIDE SEQUENCE [LARGE SCALE GENOMIC DNA]</scope>
    <source>
        <strain evidence="2 3">DSM 16392</strain>
    </source>
</reference>
<name>A0A1I4F9L9_9HYPH</name>
<dbReference type="Pfam" id="PF00196">
    <property type="entry name" value="GerE"/>
    <property type="match status" value="1"/>
</dbReference>
<dbReference type="InterPro" id="IPR016032">
    <property type="entry name" value="Sig_transdc_resp-reg_C-effctor"/>
</dbReference>
<dbReference type="RefSeq" id="WP_063313058.1">
    <property type="nucleotide sequence ID" value="NZ_FOSK01000017.1"/>
</dbReference>
<keyword evidence="3" id="KW-1185">Reference proteome</keyword>
<dbReference type="EMBL" id="FOSK01000017">
    <property type="protein sequence ID" value="SFL13081.1"/>
    <property type="molecule type" value="Genomic_DNA"/>
</dbReference>
<evidence type="ECO:0000259" key="1">
    <source>
        <dbReference type="PROSITE" id="PS50043"/>
    </source>
</evidence>
<keyword evidence="2" id="KW-0238">DNA-binding</keyword>
<proteinExistence type="predicted"/>
<protein>
    <submittedName>
        <fullName evidence="2">DNA-binding transcriptional regulator, CsgD family</fullName>
    </submittedName>
</protein>
<dbReference type="SMART" id="SM00421">
    <property type="entry name" value="HTH_LUXR"/>
    <property type="match status" value="1"/>
</dbReference>
<evidence type="ECO:0000313" key="2">
    <source>
        <dbReference type="EMBL" id="SFL13081.1"/>
    </source>
</evidence>
<dbReference type="SUPFAM" id="SSF46894">
    <property type="entry name" value="C-terminal effector domain of the bipartite response regulators"/>
    <property type="match status" value="1"/>
</dbReference>
<dbReference type="InterPro" id="IPR036388">
    <property type="entry name" value="WH-like_DNA-bd_sf"/>
</dbReference>
<feature type="domain" description="HTH luxR-type" evidence="1">
    <location>
        <begin position="307"/>
        <end position="372"/>
    </location>
</feature>
<accession>A0A1I4F9L9</accession>
<dbReference type="GO" id="GO:0003677">
    <property type="term" value="F:DNA binding"/>
    <property type="evidence" value="ECO:0007669"/>
    <property type="project" value="UniProtKB-KW"/>
</dbReference>
<evidence type="ECO:0000313" key="3">
    <source>
        <dbReference type="Proteomes" id="UP000199598"/>
    </source>
</evidence>
<sequence length="381" mass="42747">MQSVHDEMVQRLYANIALGEDIGQAFEPMASSFRETMLCYKIVSLNSLEYHHMAFLNTKEDMEAKILAAGQSNPLPRFAKFAPLNGLIHTEDFISQDEVRDTDFFDKVFSDYGVFDRVRGFMIHRQGMDAAMVSVAVQSDFGGPDAVQLDHTLETVRPHFQNAFSVALHLEQRRGLTDAYSFWLDRIPSAAFILDQGHHVAFANKQAEVFFGSSQSFFIDRRGEVSSRHNAHRKLFEDAIVQCRTSGKPLGPLVLTGEAAPNPFFVVMPINVLSETPVYLAPFVRGPQPLLCMIMDPGDQPLAELENLQHYFGVSKREAELLQYLVRGASVGETSHALEISYNTARNHMARIADKVSVNSQSELVRLASDLAARVPRQRVR</sequence>
<organism evidence="2 3">
    <name type="scientific">Pseudovibrio ascidiaceicola</name>
    <dbReference type="NCBI Taxonomy" id="285279"/>
    <lineage>
        <taxon>Bacteria</taxon>
        <taxon>Pseudomonadati</taxon>
        <taxon>Pseudomonadota</taxon>
        <taxon>Alphaproteobacteria</taxon>
        <taxon>Hyphomicrobiales</taxon>
        <taxon>Stappiaceae</taxon>
        <taxon>Pseudovibrio</taxon>
    </lineage>
</organism>
<dbReference type="InterPro" id="IPR000792">
    <property type="entry name" value="Tscrpt_reg_LuxR_C"/>
</dbReference>
<dbReference type="PROSITE" id="PS50043">
    <property type="entry name" value="HTH_LUXR_2"/>
    <property type="match status" value="1"/>
</dbReference>
<comment type="caution">
    <text evidence="2">The sequence shown here is derived from an EMBL/GenBank/DDBJ whole genome shotgun (WGS) entry which is preliminary data.</text>
</comment>
<gene>
    <name evidence="2" type="ORF">SAMN04488518_11797</name>
</gene>
<dbReference type="PRINTS" id="PR00038">
    <property type="entry name" value="HTHLUXR"/>
</dbReference>
<dbReference type="Proteomes" id="UP000199598">
    <property type="component" value="Unassembled WGS sequence"/>
</dbReference>